<proteinExistence type="predicted"/>
<name>A0A0E9RUL1_ANGAN</name>
<dbReference type="AlphaFoldDB" id="A0A0E9RUL1"/>
<protein>
    <submittedName>
        <fullName evidence="1">Uncharacterized protein</fullName>
    </submittedName>
</protein>
<reference evidence="1" key="1">
    <citation type="submission" date="2014-11" db="EMBL/GenBank/DDBJ databases">
        <authorList>
            <person name="Amaro Gonzalez C."/>
        </authorList>
    </citation>
    <scope>NUCLEOTIDE SEQUENCE</scope>
</reference>
<dbReference type="EMBL" id="GBXM01075788">
    <property type="protein sequence ID" value="JAH32789.1"/>
    <property type="molecule type" value="Transcribed_RNA"/>
</dbReference>
<accession>A0A0E9RUL1</accession>
<organism evidence="1">
    <name type="scientific">Anguilla anguilla</name>
    <name type="common">European freshwater eel</name>
    <name type="synonym">Muraena anguilla</name>
    <dbReference type="NCBI Taxonomy" id="7936"/>
    <lineage>
        <taxon>Eukaryota</taxon>
        <taxon>Metazoa</taxon>
        <taxon>Chordata</taxon>
        <taxon>Craniata</taxon>
        <taxon>Vertebrata</taxon>
        <taxon>Euteleostomi</taxon>
        <taxon>Actinopterygii</taxon>
        <taxon>Neopterygii</taxon>
        <taxon>Teleostei</taxon>
        <taxon>Anguilliformes</taxon>
        <taxon>Anguillidae</taxon>
        <taxon>Anguilla</taxon>
    </lineage>
</organism>
<evidence type="ECO:0000313" key="1">
    <source>
        <dbReference type="EMBL" id="JAH32789.1"/>
    </source>
</evidence>
<reference evidence="1" key="2">
    <citation type="journal article" date="2015" name="Fish Shellfish Immunol.">
        <title>Early steps in the European eel (Anguilla anguilla)-Vibrio vulnificus interaction in the gills: Role of the RtxA13 toxin.</title>
        <authorList>
            <person name="Callol A."/>
            <person name="Pajuelo D."/>
            <person name="Ebbesson L."/>
            <person name="Teles M."/>
            <person name="MacKenzie S."/>
            <person name="Amaro C."/>
        </authorList>
    </citation>
    <scope>NUCLEOTIDE SEQUENCE</scope>
</reference>
<sequence length="27" mass="3282">MKLNLAIHKLPNLKKSHCQVKRYFSRK</sequence>